<dbReference type="EMBL" id="ANIY01004544">
    <property type="protein sequence ID" value="ETP28799.1"/>
    <property type="molecule type" value="Genomic_DNA"/>
</dbReference>
<reference evidence="2 3" key="1">
    <citation type="submission" date="2013-11" db="EMBL/GenBank/DDBJ databases">
        <title>The Genome Sequence of Phytophthora parasitica P10297.</title>
        <authorList>
            <consortium name="The Broad Institute Genomics Platform"/>
            <person name="Russ C."/>
            <person name="Tyler B."/>
            <person name="Panabieres F."/>
            <person name="Shan W."/>
            <person name="Tripathy S."/>
            <person name="Grunwald N."/>
            <person name="Machado M."/>
            <person name="Johnson C.S."/>
            <person name="Walker B."/>
            <person name="Young S.K."/>
            <person name="Zeng Q."/>
            <person name="Gargeya S."/>
            <person name="Fitzgerald M."/>
            <person name="Haas B."/>
            <person name="Abouelleil A."/>
            <person name="Allen A.W."/>
            <person name="Alvarado L."/>
            <person name="Arachchi H.M."/>
            <person name="Berlin A.M."/>
            <person name="Chapman S.B."/>
            <person name="Gainer-Dewar J."/>
            <person name="Goldberg J."/>
            <person name="Griggs A."/>
            <person name="Gujja S."/>
            <person name="Hansen M."/>
            <person name="Howarth C."/>
            <person name="Imamovic A."/>
            <person name="Ireland A."/>
            <person name="Larimer J."/>
            <person name="McCowan C."/>
            <person name="Murphy C."/>
            <person name="Pearson M."/>
            <person name="Poon T.W."/>
            <person name="Priest M."/>
            <person name="Roberts A."/>
            <person name="Saif S."/>
            <person name="Shea T."/>
            <person name="Sisk P."/>
            <person name="Sykes S."/>
            <person name="Wortman J."/>
            <person name="Nusbaum C."/>
            <person name="Birren B."/>
        </authorList>
    </citation>
    <scope>NUCLEOTIDE SEQUENCE [LARGE SCALE GENOMIC DNA]</scope>
    <source>
        <strain evidence="2 3">P10297</strain>
    </source>
</reference>
<sequence>MGGEAEATSHEDENLNSVNLRQEAADETANTELSNTVGPLTNTCSWKDCKTVDKSSGGSALRE</sequence>
<comment type="caution">
    <text evidence="2">The sequence shown here is derived from an EMBL/GenBank/DDBJ whole genome shotgun (WGS) entry which is preliminary data.</text>
</comment>
<organism evidence="2 3">
    <name type="scientific">Phytophthora nicotianae P10297</name>
    <dbReference type="NCBI Taxonomy" id="1317064"/>
    <lineage>
        <taxon>Eukaryota</taxon>
        <taxon>Sar</taxon>
        <taxon>Stramenopiles</taxon>
        <taxon>Oomycota</taxon>
        <taxon>Peronosporomycetes</taxon>
        <taxon>Peronosporales</taxon>
        <taxon>Peronosporaceae</taxon>
        <taxon>Phytophthora</taxon>
    </lineage>
</organism>
<protein>
    <submittedName>
        <fullName evidence="2">Uncharacterized protein</fullName>
    </submittedName>
</protein>
<feature type="compositionally biased region" description="Polar residues" evidence="1">
    <location>
        <begin position="28"/>
        <end position="45"/>
    </location>
</feature>
<dbReference type="Proteomes" id="UP000018948">
    <property type="component" value="Unassembled WGS sequence"/>
</dbReference>
<dbReference type="AlphaFoldDB" id="W2Y3P9"/>
<evidence type="ECO:0000313" key="3">
    <source>
        <dbReference type="Proteomes" id="UP000018948"/>
    </source>
</evidence>
<evidence type="ECO:0000313" key="2">
    <source>
        <dbReference type="EMBL" id="ETP28799.1"/>
    </source>
</evidence>
<evidence type="ECO:0000256" key="1">
    <source>
        <dbReference type="SAM" id="MobiDB-lite"/>
    </source>
</evidence>
<feature type="region of interest" description="Disordered" evidence="1">
    <location>
        <begin position="1"/>
        <end position="63"/>
    </location>
</feature>
<proteinExistence type="predicted"/>
<accession>W2Y3P9</accession>
<gene>
    <name evidence="2" type="ORF">F442_21961</name>
</gene>
<name>W2Y3P9_PHYNI</name>
<feature type="compositionally biased region" description="Polar residues" evidence="1">
    <location>
        <begin position="54"/>
        <end position="63"/>
    </location>
</feature>